<dbReference type="AlphaFoldDB" id="A0A0D2YI06"/>
<evidence type="ECO:0008006" key="3">
    <source>
        <dbReference type="Google" id="ProtNLM"/>
    </source>
</evidence>
<dbReference type="EnsemblFungi" id="FOXG_15952T0">
    <property type="protein sequence ID" value="FOXG_15952P0"/>
    <property type="gene ID" value="FOXG_15952"/>
</dbReference>
<proteinExistence type="predicted"/>
<organism evidence="1 2">
    <name type="scientific">Fusarium oxysporum (strain Fo5176)</name>
    <name type="common">Fusarium vascular wilt</name>
    <dbReference type="NCBI Taxonomy" id="660025"/>
    <lineage>
        <taxon>Eukaryota</taxon>
        <taxon>Fungi</taxon>
        <taxon>Dikarya</taxon>
        <taxon>Ascomycota</taxon>
        <taxon>Pezizomycotina</taxon>
        <taxon>Sordariomycetes</taxon>
        <taxon>Hypocreomycetidae</taxon>
        <taxon>Hypocreales</taxon>
        <taxon>Nectriaceae</taxon>
        <taxon>Fusarium</taxon>
        <taxon>Fusarium oxysporum species complex</taxon>
    </lineage>
</organism>
<sequence>MSRPHWRTEPRHSFFLVNAGKSLEWKSEAFALCGKALRQLTVDLGDAVKARSDHTLAAIMLMGTFEVIKCHQLQVPLPYVLSRWSSWAQPIQSVEDTPSNRFSEINELLAAARAEMKHKCISDPCIIAAMLLLIDAIYRSMRLLVRFKRIGVHTKKAAHVKAPLLPGGCLLLWPLFFSAFDEKLRKFIGRVVP</sequence>
<dbReference type="Proteomes" id="UP000002489">
    <property type="component" value="Unassembled WGS sequence"/>
</dbReference>
<evidence type="ECO:0000313" key="2">
    <source>
        <dbReference type="Proteomes" id="UP000002489"/>
    </source>
</evidence>
<reference evidence="1" key="2">
    <citation type="submission" date="2025-08" db="UniProtKB">
        <authorList>
            <consortium name="EnsemblFungi"/>
        </authorList>
    </citation>
    <scope>IDENTIFICATION</scope>
    <source>
        <strain evidence="1">4287 / CBS 123668 / FGSC 9935 / NRRL 34936</strain>
    </source>
</reference>
<accession>A0A0D2YI06</accession>
<reference evidence="2" key="1">
    <citation type="journal article" date="2012" name="Mol. Plant Microbe Interact.">
        <title>A highly conserved effector in Fusarium oxysporum is required for full virulence on Arabidopsis.</title>
        <authorList>
            <person name="Thatcher L.F."/>
            <person name="Gardiner D.M."/>
            <person name="Kazan K."/>
            <person name="Manners J."/>
        </authorList>
    </citation>
    <scope>NUCLEOTIDE SEQUENCE [LARGE SCALE GENOMIC DNA]</scope>
    <source>
        <strain evidence="2">Fo5176</strain>
    </source>
</reference>
<evidence type="ECO:0000313" key="1">
    <source>
        <dbReference type="EnsemblFungi" id="FOXG_15952P0"/>
    </source>
</evidence>
<protein>
    <recommendedName>
        <fullName evidence="3">Transcription factor domain-containing protein</fullName>
    </recommendedName>
</protein>
<name>A0A0D2YI06_FUSOF</name>